<dbReference type="EMBL" id="CAJNNW010028593">
    <property type="protein sequence ID" value="CAE8696846.1"/>
    <property type="molecule type" value="Genomic_DNA"/>
</dbReference>
<feature type="region of interest" description="Disordered" evidence="1">
    <location>
        <begin position="241"/>
        <end position="320"/>
    </location>
</feature>
<comment type="caution">
    <text evidence="2">The sequence shown here is derived from an EMBL/GenBank/DDBJ whole genome shotgun (WGS) entry which is preliminary data.</text>
</comment>
<accession>A0A813KD10</accession>
<proteinExistence type="predicted"/>
<evidence type="ECO:0000256" key="1">
    <source>
        <dbReference type="SAM" id="MobiDB-lite"/>
    </source>
</evidence>
<organism evidence="2 3">
    <name type="scientific">Polarella glacialis</name>
    <name type="common">Dinoflagellate</name>
    <dbReference type="NCBI Taxonomy" id="89957"/>
    <lineage>
        <taxon>Eukaryota</taxon>
        <taxon>Sar</taxon>
        <taxon>Alveolata</taxon>
        <taxon>Dinophyceae</taxon>
        <taxon>Suessiales</taxon>
        <taxon>Suessiaceae</taxon>
        <taxon>Polarella</taxon>
    </lineage>
</organism>
<protein>
    <submittedName>
        <fullName evidence="2">Uncharacterized protein</fullName>
    </submittedName>
</protein>
<feature type="compositionally biased region" description="Basic and acidic residues" evidence="1">
    <location>
        <begin position="310"/>
        <end position="320"/>
    </location>
</feature>
<feature type="compositionally biased region" description="Basic and acidic residues" evidence="1">
    <location>
        <begin position="278"/>
        <end position="297"/>
    </location>
</feature>
<evidence type="ECO:0000313" key="3">
    <source>
        <dbReference type="Proteomes" id="UP000626109"/>
    </source>
</evidence>
<sequence>MSFEPHPSSLFRPQCLSLASVVPVALTANMRGRMLDMLTEVRTHGPVLDVSISEEALSTVVENRSGSSEKVVVVDEKPLLSSSSPRESPPLSGAALRCEPLGRALRLSREATAAQEQKRLMDILGMTASATSVSCGSDDSGTRWLPQPAVNRQGAVRTVTSPREGEVPLRAGDVNRSRTAGHASPPRVVHRHHHHHYHHHYVLDPADGGLGLEAEELARLASLEESSSSAALSTSEASGAALWKKGDGGRPPEVQHVHRHQHSAEADIGSRARTLLDNAREAKFEKRTRAKGGDSLDPHGYGSQCLEPRAGPDTRLPRLS</sequence>
<gene>
    <name evidence="2" type="ORF">PGLA2088_LOCUS30019</name>
</gene>
<dbReference type="AlphaFoldDB" id="A0A813KD10"/>
<dbReference type="Proteomes" id="UP000626109">
    <property type="component" value="Unassembled WGS sequence"/>
</dbReference>
<feature type="compositionally biased region" description="Basic and acidic residues" evidence="1">
    <location>
        <begin position="244"/>
        <end position="270"/>
    </location>
</feature>
<name>A0A813KD10_POLGL</name>
<evidence type="ECO:0000313" key="2">
    <source>
        <dbReference type="EMBL" id="CAE8696846.1"/>
    </source>
</evidence>
<reference evidence="2" key="1">
    <citation type="submission" date="2021-02" db="EMBL/GenBank/DDBJ databases">
        <authorList>
            <person name="Dougan E. K."/>
            <person name="Rhodes N."/>
            <person name="Thang M."/>
            <person name="Chan C."/>
        </authorList>
    </citation>
    <scope>NUCLEOTIDE SEQUENCE</scope>
</reference>